<organism evidence="1 2">
    <name type="scientific">Cladophialophora yegresii CBS 114405</name>
    <dbReference type="NCBI Taxonomy" id="1182544"/>
    <lineage>
        <taxon>Eukaryota</taxon>
        <taxon>Fungi</taxon>
        <taxon>Dikarya</taxon>
        <taxon>Ascomycota</taxon>
        <taxon>Pezizomycotina</taxon>
        <taxon>Eurotiomycetes</taxon>
        <taxon>Chaetothyriomycetidae</taxon>
        <taxon>Chaetothyriales</taxon>
        <taxon>Herpotrichiellaceae</taxon>
        <taxon>Cladophialophora</taxon>
    </lineage>
</organism>
<dbReference type="STRING" id="1182544.W9VP05"/>
<dbReference type="GeneID" id="19182202"/>
<evidence type="ECO:0000313" key="2">
    <source>
        <dbReference type="Proteomes" id="UP000019473"/>
    </source>
</evidence>
<keyword evidence="2" id="KW-1185">Reference proteome</keyword>
<sequence length="267" mass="30260">MASSSFTSHRLKRKADEMESEFQKQPRFVDISPEGKVLFKIGKGDAARTIRVAAPLICQVAPVFTELLSSASIEGSDKVSTVEDGSPDAYLDFFNIVHYKHSEIGHLTGQRLSQLAELASRLCCREVFKAFIVDRLYPVIQEIRNESIHPTITRTVLNALEQYEVTFEELLDIAAFCKMDELFWRTSYINVARKNAVVNFLSGVFDYLHDGHLTTPDSEDAHGTPTTYGILHDLFRKEGIVAHRIWEYEGTLVQAMALVRRVAYLEE</sequence>
<evidence type="ECO:0000313" key="1">
    <source>
        <dbReference type="EMBL" id="EXJ57283.1"/>
    </source>
</evidence>
<protein>
    <recommendedName>
        <fullName evidence="3">BTB domain-containing protein</fullName>
    </recommendedName>
</protein>
<dbReference type="HOGENOM" id="CLU_986967_0_0_1"/>
<gene>
    <name evidence="1" type="ORF">A1O7_07630</name>
</gene>
<name>W9VP05_9EURO</name>
<dbReference type="AlphaFoldDB" id="W9VP05"/>
<dbReference type="VEuPathDB" id="FungiDB:A1O7_07630"/>
<dbReference type="OrthoDB" id="10447006at2759"/>
<evidence type="ECO:0008006" key="3">
    <source>
        <dbReference type="Google" id="ProtNLM"/>
    </source>
</evidence>
<dbReference type="RefSeq" id="XP_007759817.1">
    <property type="nucleotide sequence ID" value="XM_007761627.1"/>
</dbReference>
<comment type="caution">
    <text evidence="1">The sequence shown here is derived from an EMBL/GenBank/DDBJ whole genome shotgun (WGS) entry which is preliminary data.</text>
</comment>
<dbReference type="EMBL" id="AMGW01000005">
    <property type="protein sequence ID" value="EXJ57283.1"/>
    <property type="molecule type" value="Genomic_DNA"/>
</dbReference>
<dbReference type="Proteomes" id="UP000019473">
    <property type="component" value="Unassembled WGS sequence"/>
</dbReference>
<proteinExistence type="predicted"/>
<reference evidence="1 2" key="1">
    <citation type="submission" date="2013-03" db="EMBL/GenBank/DDBJ databases">
        <title>The Genome Sequence of Cladophialophora yegresii CBS 114405.</title>
        <authorList>
            <consortium name="The Broad Institute Genomics Platform"/>
            <person name="Cuomo C."/>
            <person name="de Hoog S."/>
            <person name="Gorbushina A."/>
            <person name="Walker B."/>
            <person name="Young S.K."/>
            <person name="Zeng Q."/>
            <person name="Gargeya S."/>
            <person name="Fitzgerald M."/>
            <person name="Haas B."/>
            <person name="Abouelleil A."/>
            <person name="Allen A.W."/>
            <person name="Alvarado L."/>
            <person name="Arachchi H.M."/>
            <person name="Berlin A.M."/>
            <person name="Chapman S.B."/>
            <person name="Gainer-Dewar J."/>
            <person name="Goldberg J."/>
            <person name="Griggs A."/>
            <person name="Gujja S."/>
            <person name="Hansen M."/>
            <person name="Howarth C."/>
            <person name="Imamovic A."/>
            <person name="Ireland A."/>
            <person name="Larimer J."/>
            <person name="McCowan C."/>
            <person name="Murphy C."/>
            <person name="Pearson M."/>
            <person name="Poon T.W."/>
            <person name="Priest M."/>
            <person name="Roberts A."/>
            <person name="Saif S."/>
            <person name="Shea T."/>
            <person name="Sisk P."/>
            <person name="Sykes S."/>
            <person name="Wortman J."/>
            <person name="Nusbaum C."/>
            <person name="Birren B."/>
        </authorList>
    </citation>
    <scope>NUCLEOTIDE SEQUENCE [LARGE SCALE GENOMIC DNA]</scope>
    <source>
        <strain evidence="1 2">CBS 114405</strain>
    </source>
</reference>
<accession>W9VP05</accession>